<reference evidence="1 2" key="1">
    <citation type="submission" date="2019-08" db="EMBL/GenBank/DDBJ databases">
        <title>Genome sequencing of Paenibacillus faecis DSM 23593(T).</title>
        <authorList>
            <person name="Kook J.-K."/>
            <person name="Park S.-N."/>
            <person name="Lim Y.K."/>
        </authorList>
    </citation>
    <scope>NUCLEOTIDE SEQUENCE [LARGE SCALE GENOMIC DNA]</scope>
    <source>
        <strain evidence="1 2">DSM 23593</strain>
    </source>
</reference>
<accession>A0A5D0CXK1</accession>
<dbReference type="InterPro" id="IPR025361">
    <property type="entry name" value="DUF4265"/>
</dbReference>
<gene>
    <name evidence="1" type="ORF">FRY98_03105</name>
</gene>
<keyword evidence="2" id="KW-1185">Reference proteome</keyword>
<comment type="caution">
    <text evidence="1">The sequence shown here is derived from an EMBL/GenBank/DDBJ whole genome shotgun (WGS) entry which is preliminary data.</text>
</comment>
<dbReference type="OrthoDB" id="2603242at2"/>
<evidence type="ECO:0000313" key="1">
    <source>
        <dbReference type="EMBL" id="TYA14686.1"/>
    </source>
</evidence>
<sequence>MRTCEVGQSGVRTIKKSDQIQLCFDDKGGEVEVLDVVFIDEDTVALEENPIFNDQVSYGDIVRVKKVKEVYYYIETIKKSELIKLSWLLSKEVSESQELENLKDKVTKNAGRCERVFGGLLLLNIPKKFEQEIIREMKIILNTEG</sequence>
<protein>
    <submittedName>
        <fullName evidence="1">DUF4265 domain-containing protein</fullName>
    </submittedName>
</protein>
<dbReference type="EMBL" id="VSDO01000001">
    <property type="protein sequence ID" value="TYA14686.1"/>
    <property type="molecule type" value="Genomic_DNA"/>
</dbReference>
<name>A0A5D0CXK1_9BACL</name>
<evidence type="ECO:0000313" key="2">
    <source>
        <dbReference type="Proteomes" id="UP000325218"/>
    </source>
</evidence>
<proteinExistence type="predicted"/>
<dbReference type="AlphaFoldDB" id="A0A5D0CXK1"/>
<dbReference type="Proteomes" id="UP000325218">
    <property type="component" value="Unassembled WGS sequence"/>
</dbReference>
<organism evidence="1 2">
    <name type="scientific">Paenibacillus faecis</name>
    <dbReference type="NCBI Taxonomy" id="862114"/>
    <lineage>
        <taxon>Bacteria</taxon>
        <taxon>Bacillati</taxon>
        <taxon>Bacillota</taxon>
        <taxon>Bacilli</taxon>
        <taxon>Bacillales</taxon>
        <taxon>Paenibacillaceae</taxon>
        <taxon>Paenibacillus</taxon>
    </lineage>
</organism>
<dbReference type="Pfam" id="PF14085">
    <property type="entry name" value="DUF4265"/>
    <property type="match status" value="1"/>
</dbReference>